<name>A0ABR8IY00_9NOST</name>
<keyword evidence="2" id="KW-0808">Transferase</keyword>
<dbReference type="Pfam" id="PF00534">
    <property type="entry name" value="Glycos_transf_1"/>
    <property type="match status" value="1"/>
</dbReference>
<dbReference type="PANTHER" id="PTHR12526:SF510">
    <property type="entry name" value="D-INOSITOL 3-PHOSPHATE GLYCOSYLTRANSFERASE"/>
    <property type="match status" value="1"/>
</dbReference>
<accession>A0ABR8IY00</accession>
<evidence type="ECO:0000256" key="2">
    <source>
        <dbReference type="ARBA" id="ARBA00022679"/>
    </source>
</evidence>
<evidence type="ECO:0000313" key="4">
    <source>
        <dbReference type="EMBL" id="MBD2690200.1"/>
    </source>
</evidence>
<organism evidence="4 5">
    <name type="scientific">Anabaena catenula FACHB-362</name>
    <dbReference type="NCBI Taxonomy" id="2692877"/>
    <lineage>
        <taxon>Bacteria</taxon>
        <taxon>Bacillati</taxon>
        <taxon>Cyanobacteriota</taxon>
        <taxon>Cyanophyceae</taxon>
        <taxon>Nostocales</taxon>
        <taxon>Nostocaceae</taxon>
        <taxon>Anabaena</taxon>
    </lineage>
</organism>
<protein>
    <submittedName>
        <fullName evidence="4">Glycosyltransferase family 4 protein</fullName>
    </submittedName>
</protein>
<dbReference type="RefSeq" id="WP_190904830.1">
    <property type="nucleotide sequence ID" value="NZ_JACJTQ010000001.1"/>
</dbReference>
<dbReference type="SUPFAM" id="SSF53756">
    <property type="entry name" value="UDP-Glycosyltransferase/glycogen phosphorylase"/>
    <property type="match status" value="1"/>
</dbReference>
<keyword evidence="1" id="KW-0328">Glycosyltransferase</keyword>
<keyword evidence="5" id="KW-1185">Reference proteome</keyword>
<dbReference type="InterPro" id="IPR001296">
    <property type="entry name" value="Glyco_trans_1"/>
</dbReference>
<proteinExistence type="predicted"/>
<dbReference type="PANTHER" id="PTHR12526">
    <property type="entry name" value="GLYCOSYLTRANSFERASE"/>
    <property type="match status" value="1"/>
</dbReference>
<feature type="domain" description="Glycosyl transferase family 1" evidence="3">
    <location>
        <begin position="185"/>
        <end position="342"/>
    </location>
</feature>
<evidence type="ECO:0000313" key="5">
    <source>
        <dbReference type="Proteomes" id="UP000660381"/>
    </source>
</evidence>
<gene>
    <name evidence="4" type="ORF">H6G68_00260</name>
</gene>
<evidence type="ECO:0000259" key="3">
    <source>
        <dbReference type="Pfam" id="PF00534"/>
    </source>
</evidence>
<dbReference type="CDD" id="cd03801">
    <property type="entry name" value="GT4_PimA-like"/>
    <property type="match status" value="1"/>
</dbReference>
<sequence>MKYAHVQKKISVIFYSILPSPYQRDLFYAISQHPDINLKIFYLEPACADSPWPEKPLQPYEHILPGFHLAWGLSRFHFNWHFPSTTETDVVVLNGYMNVTTQLLLRLQAQKIPCIFWGEKMVGSSQGIKGKLQKYLADSLKYCRAIAAIGTKAQQDYQQRFPDKPIFNIPYYCDLTNFSQDLPQRPRNPITILFCGQMIARKGVDVLIQAFDHLIQAGLNARLLLVGREAELPQLLELLPIMTRQKIEYAGFQSPENLPHFFREADIFVLPSRYDGWGVVVNQALGAGLPIICSDTVGAAYDLVEPGKNGFLFPSGDVVSLTEILINYLNNPETIAAASEQSLKKAINFSLQAGAESWMEVFQKVAR</sequence>
<dbReference type="EMBL" id="JACJTQ010000001">
    <property type="protein sequence ID" value="MBD2690200.1"/>
    <property type="molecule type" value="Genomic_DNA"/>
</dbReference>
<comment type="caution">
    <text evidence="4">The sequence shown here is derived from an EMBL/GenBank/DDBJ whole genome shotgun (WGS) entry which is preliminary data.</text>
</comment>
<dbReference type="Gene3D" id="3.40.50.2000">
    <property type="entry name" value="Glycogen Phosphorylase B"/>
    <property type="match status" value="2"/>
</dbReference>
<dbReference type="Proteomes" id="UP000660381">
    <property type="component" value="Unassembled WGS sequence"/>
</dbReference>
<reference evidence="4 5" key="1">
    <citation type="journal article" date="2020" name="ISME J.">
        <title>Comparative genomics reveals insights into cyanobacterial evolution and habitat adaptation.</title>
        <authorList>
            <person name="Chen M.Y."/>
            <person name="Teng W.K."/>
            <person name="Zhao L."/>
            <person name="Hu C.X."/>
            <person name="Zhou Y.K."/>
            <person name="Han B.P."/>
            <person name="Song L.R."/>
            <person name="Shu W.S."/>
        </authorList>
    </citation>
    <scope>NUCLEOTIDE SEQUENCE [LARGE SCALE GENOMIC DNA]</scope>
    <source>
        <strain evidence="4 5">FACHB-362</strain>
    </source>
</reference>
<evidence type="ECO:0000256" key="1">
    <source>
        <dbReference type="ARBA" id="ARBA00022676"/>
    </source>
</evidence>